<reference evidence="6 7" key="1">
    <citation type="journal article" date="2016" name="Syst. Appl. Microbiol.">
        <title>Pararhizobium polonicum sp. nov. isolated from tumors on stone fruit rootstocks.</title>
        <authorList>
            <person name="Pulawska J."/>
            <person name="Kuzmanovic N."/>
            <person name="Willems A."/>
            <person name="Pothier J.F."/>
        </authorList>
    </citation>
    <scope>NUCLEOTIDE SEQUENCE [LARGE SCALE GENOMIC DNA]</scope>
    <source>
        <strain evidence="6 7">F5.1</strain>
    </source>
</reference>
<evidence type="ECO:0000256" key="1">
    <source>
        <dbReference type="ARBA" id="ARBA00007592"/>
    </source>
</evidence>
<dbReference type="EMBL" id="LGLV01000005">
    <property type="protein sequence ID" value="OBZ95954.1"/>
    <property type="molecule type" value="Genomic_DNA"/>
</dbReference>
<dbReference type="STRING" id="1612624.ADU59_06060"/>
<dbReference type="PANTHER" id="PTHR12128">
    <property type="entry name" value="DIHYDRODIPICOLINATE SYNTHASE"/>
    <property type="match status" value="1"/>
</dbReference>
<dbReference type="CDD" id="cd00408">
    <property type="entry name" value="DHDPS-like"/>
    <property type="match status" value="1"/>
</dbReference>
<gene>
    <name evidence="6" type="ORF">ADU59_06060</name>
</gene>
<name>A0A1C7P884_9HYPH</name>
<dbReference type="InterPro" id="IPR002220">
    <property type="entry name" value="DapA-like"/>
</dbReference>
<feature type="binding site" evidence="5">
    <location>
        <position position="46"/>
    </location>
    <ligand>
        <name>pyruvate</name>
        <dbReference type="ChEBI" id="CHEBI:15361"/>
    </ligand>
</feature>
<dbReference type="AlphaFoldDB" id="A0A1C7P884"/>
<dbReference type="OrthoDB" id="9778880at2"/>
<organism evidence="6 7">
    <name type="scientific">Pararhizobium polonicum</name>
    <dbReference type="NCBI Taxonomy" id="1612624"/>
    <lineage>
        <taxon>Bacteria</taxon>
        <taxon>Pseudomonadati</taxon>
        <taxon>Pseudomonadota</taxon>
        <taxon>Alphaproteobacteria</taxon>
        <taxon>Hyphomicrobiales</taxon>
        <taxon>Rhizobiaceae</taxon>
        <taxon>Rhizobium/Agrobacterium group</taxon>
        <taxon>Pararhizobium</taxon>
    </lineage>
</organism>
<dbReference type="InterPro" id="IPR013785">
    <property type="entry name" value="Aldolase_TIM"/>
</dbReference>
<dbReference type="PIRSF" id="PIRSF001365">
    <property type="entry name" value="DHDPS"/>
    <property type="match status" value="1"/>
</dbReference>
<dbReference type="GO" id="GO:0008840">
    <property type="term" value="F:4-hydroxy-tetrahydrodipicolinate synthase activity"/>
    <property type="evidence" value="ECO:0007669"/>
    <property type="project" value="TreeGrafter"/>
</dbReference>
<dbReference type="PATRIC" id="fig|1612624.7.peg.1271"/>
<proteinExistence type="inferred from homology"/>
<dbReference type="Pfam" id="PF00701">
    <property type="entry name" value="DHDPS"/>
    <property type="match status" value="1"/>
</dbReference>
<accession>A0A1C7P884</accession>
<sequence length="296" mass="30997">MLFHGLSAFPITPADSHGRVDTEALGALLTRIGTAGADSVGLLGSTGSYMYLSRQEKRRAIETAAVSLGGRTPVIVGVGALRTDESIALAQDARDAGAQGLLLAPVSYTPLGDDEVFTHFAAVAEATALPLCVYNNPGTTHFSISDALLTRLADIPTIVAVKNPALAAASMPAAHRATQAAVPAGFAIGYSGDWLAAEAILSGGVGWYSVIAGILPEPSVKLMRAAQAGDRAEVQRIHALFEPLWTLFRELSSYRVVHAVANLLDLSRFDPPRPILPLTPADRRRITAALDSLSAV</sequence>
<evidence type="ECO:0000256" key="2">
    <source>
        <dbReference type="ARBA" id="ARBA00023239"/>
    </source>
</evidence>
<evidence type="ECO:0000256" key="3">
    <source>
        <dbReference type="PIRNR" id="PIRNR001365"/>
    </source>
</evidence>
<keyword evidence="7" id="KW-1185">Reference proteome</keyword>
<dbReference type="PRINTS" id="PR00146">
    <property type="entry name" value="DHPICSNTHASE"/>
</dbReference>
<keyword evidence="2 3" id="KW-0456">Lyase</keyword>
<dbReference type="SUPFAM" id="SSF51569">
    <property type="entry name" value="Aldolase"/>
    <property type="match status" value="1"/>
</dbReference>
<feature type="active site" description="Schiff-base intermediate with substrate" evidence="4">
    <location>
        <position position="162"/>
    </location>
</feature>
<dbReference type="SMART" id="SM01130">
    <property type="entry name" value="DHDPS"/>
    <property type="match status" value="1"/>
</dbReference>
<dbReference type="PANTHER" id="PTHR12128:SF66">
    <property type="entry name" value="4-HYDROXY-2-OXOGLUTARATE ALDOLASE, MITOCHONDRIAL"/>
    <property type="match status" value="1"/>
</dbReference>
<evidence type="ECO:0000313" key="7">
    <source>
        <dbReference type="Proteomes" id="UP000093111"/>
    </source>
</evidence>
<evidence type="ECO:0000313" key="6">
    <source>
        <dbReference type="EMBL" id="OBZ95954.1"/>
    </source>
</evidence>
<dbReference type="Gene3D" id="3.20.20.70">
    <property type="entry name" value="Aldolase class I"/>
    <property type="match status" value="1"/>
</dbReference>
<evidence type="ECO:0000256" key="4">
    <source>
        <dbReference type="PIRSR" id="PIRSR001365-1"/>
    </source>
</evidence>
<protein>
    <submittedName>
        <fullName evidence="6">Dihydrodipicolinate synthase</fullName>
    </submittedName>
</protein>
<comment type="caution">
    <text evidence="6">The sequence shown here is derived from an EMBL/GenBank/DDBJ whole genome shotgun (WGS) entry which is preliminary data.</text>
</comment>
<feature type="active site" description="Proton donor/acceptor" evidence="4">
    <location>
        <position position="134"/>
    </location>
</feature>
<evidence type="ECO:0000256" key="5">
    <source>
        <dbReference type="PIRSR" id="PIRSR001365-2"/>
    </source>
</evidence>
<dbReference type="RefSeq" id="WP_068952758.1">
    <property type="nucleotide sequence ID" value="NZ_LGLV01000005.1"/>
</dbReference>
<dbReference type="Proteomes" id="UP000093111">
    <property type="component" value="Unassembled WGS sequence"/>
</dbReference>
<comment type="similarity">
    <text evidence="1 3">Belongs to the DapA family.</text>
</comment>